<protein>
    <submittedName>
        <fullName evidence="7">Uncharacterized protein LOC101234712</fullName>
    </submittedName>
</protein>
<dbReference type="PROSITE" id="PS50134">
    <property type="entry name" value="ZF_TAZ"/>
    <property type="match status" value="1"/>
</dbReference>
<dbReference type="InterPro" id="IPR035898">
    <property type="entry name" value="TAZ_dom_sf"/>
</dbReference>
<keyword evidence="1 4" id="KW-0479">Metal-binding</keyword>
<dbReference type="Gene3D" id="1.20.1020.10">
    <property type="entry name" value="TAZ domain"/>
    <property type="match status" value="1"/>
</dbReference>
<name>A0ABM4D798_HYDVU</name>
<accession>A0ABM4D798</accession>
<sequence>MDVKLETRSKTRERKRFALRGLEDTSEECRIENYADVKTDNNEEEKYSPLNHSSEKKFFLSKSSNIENQKLKKKTKEEVDETLAEVSISVSKPKDITPNPLFIHNFPEKVPLTVNSVDPILFNALRHALKCPASNSDQCGVNKCTVAKNFLFRGLIHADICEIKCDFLLCKNMKSILQHVRFCKNNNYICKTKQFVLKLCEFHQNTCVNQPCDIELCRDIGVSPVETFNQSSSSYGGQPTCVPVNNSQWSNCALPTFSNPQFSHVMGNLPLYPTEYTLNMQSNDSNIIYPGISTNQMSYNLWSHRESEYRNDMSRLNLNVAHDAFMLREDVYANSNINDNSSRNVEESNYTMAANFADMQEIYFGQSNKRVFSEQPRLEMSEWAKINFMKKEETQKELIVTSGVADEEEIKKQYDIVRPTSIPPIEIYKNWLQTPRPFL</sequence>
<reference evidence="7" key="1">
    <citation type="submission" date="2025-08" db="UniProtKB">
        <authorList>
            <consortium name="RefSeq"/>
        </authorList>
    </citation>
    <scope>IDENTIFICATION</scope>
</reference>
<dbReference type="InterPro" id="IPR000197">
    <property type="entry name" value="Znf_TAZ"/>
</dbReference>
<keyword evidence="3 4" id="KW-0862">Zinc</keyword>
<keyword evidence="6" id="KW-1185">Reference proteome</keyword>
<gene>
    <name evidence="7" type="primary">LOC101234712</name>
</gene>
<dbReference type="GeneID" id="101234712"/>
<keyword evidence="2 4" id="KW-0863">Zinc-finger</keyword>
<feature type="zinc finger region" description="TAZ-type" evidence="4">
    <location>
        <begin position="110"/>
        <end position="220"/>
    </location>
</feature>
<evidence type="ECO:0000313" key="7">
    <source>
        <dbReference type="RefSeq" id="XP_065670183.1"/>
    </source>
</evidence>
<feature type="domain" description="TAZ-type" evidence="5">
    <location>
        <begin position="110"/>
        <end position="220"/>
    </location>
</feature>
<proteinExistence type="predicted"/>
<evidence type="ECO:0000313" key="6">
    <source>
        <dbReference type="Proteomes" id="UP001652625"/>
    </source>
</evidence>
<dbReference type="SUPFAM" id="SSF57933">
    <property type="entry name" value="TAZ domain"/>
    <property type="match status" value="1"/>
</dbReference>
<evidence type="ECO:0000256" key="1">
    <source>
        <dbReference type="ARBA" id="ARBA00022723"/>
    </source>
</evidence>
<dbReference type="Pfam" id="PF02135">
    <property type="entry name" value="zf-TAZ"/>
    <property type="match status" value="1"/>
</dbReference>
<dbReference type="Proteomes" id="UP001652625">
    <property type="component" value="Chromosome 12"/>
</dbReference>
<organism evidence="6 7">
    <name type="scientific">Hydra vulgaris</name>
    <name type="common">Hydra</name>
    <name type="synonym">Hydra attenuata</name>
    <dbReference type="NCBI Taxonomy" id="6087"/>
    <lineage>
        <taxon>Eukaryota</taxon>
        <taxon>Metazoa</taxon>
        <taxon>Cnidaria</taxon>
        <taxon>Hydrozoa</taxon>
        <taxon>Hydroidolina</taxon>
        <taxon>Anthoathecata</taxon>
        <taxon>Aplanulata</taxon>
        <taxon>Hydridae</taxon>
        <taxon>Hydra</taxon>
    </lineage>
</organism>
<evidence type="ECO:0000256" key="2">
    <source>
        <dbReference type="ARBA" id="ARBA00022771"/>
    </source>
</evidence>
<evidence type="ECO:0000259" key="5">
    <source>
        <dbReference type="PROSITE" id="PS50134"/>
    </source>
</evidence>
<dbReference type="RefSeq" id="XP_065670183.1">
    <property type="nucleotide sequence ID" value="XM_065814111.1"/>
</dbReference>
<evidence type="ECO:0000256" key="3">
    <source>
        <dbReference type="ARBA" id="ARBA00022833"/>
    </source>
</evidence>
<evidence type="ECO:0000256" key="4">
    <source>
        <dbReference type="PROSITE-ProRule" id="PRU00203"/>
    </source>
</evidence>